<keyword evidence="4 6" id="KW-0697">Rotamase</keyword>
<evidence type="ECO:0000256" key="1">
    <source>
        <dbReference type="ARBA" id="ARBA00000971"/>
    </source>
</evidence>
<feature type="domain" description="PPIase FKBP-type" evidence="9">
    <location>
        <begin position="243"/>
        <end position="332"/>
    </location>
</feature>
<keyword evidence="5 6" id="KW-0413">Isomerase</keyword>
<organism evidence="10 11">
    <name type="scientific">Cellulomonas edaphi</name>
    <dbReference type="NCBI Taxonomy" id="3053468"/>
    <lineage>
        <taxon>Bacteria</taxon>
        <taxon>Bacillati</taxon>
        <taxon>Actinomycetota</taxon>
        <taxon>Actinomycetes</taxon>
        <taxon>Micrococcales</taxon>
        <taxon>Cellulomonadaceae</taxon>
        <taxon>Cellulomonas</taxon>
    </lineage>
</organism>
<feature type="chain" id="PRO_5045880455" description="peptidylprolyl isomerase" evidence="8">
    <location>
        <begin position="25"/>
        <end position="332"/>
    </location>
</feature>
<dbReference type="Gene3D" id="3.10.50.40">
    <property type="match status" value="2"/>
</dbReference>
<comment type="caution">
    <text evidence="10">The sequence shown here is derived from an EMBL/GenBank/DDBJ whole genome shotgun (WGS) entry which is preliminary data.</text>
</comment>
<evidence type="ECO:0000256" key="4">
    <source>
        <dbReference type="ARBA" id="ARBA00023110"/>
    </source>
</evidence>
<feature type="compositionally biased region" description="Low complexity" evidence="7">
    <location>
        <begin position="36"/>
        <end position="55"/>
    </location>
</feature>
<comment type="catalytic activity">
    <reaction evidence="1 6">
        <text>[protein]-peptidylproline (omega=180) = [protein]-peptidylproline (omega=0)</text>
        <dbReference type="Rhea" id="RHEA:16237"/>
        <dbReference type="Rhea" id="RHEA-COMP:10747"/>
        <dbReference type="Rhea" id="RHEA-COMP:10748"/>
        <dbReference type="ChEBI" id="CHEBI:83833"/>
        <dbReference type="ChEBI" id="CHEBI:83834"/>
        <dbReference type="EC" id="5.2.1.8"/>
    </reaction>
</comment>
<evidence type="ECO:0000256" key="6">
    <source>
        <dbReference type="PROSITE-ProRule" id="PRU00277"/>
    </source>
</evidence>
<dbReference type="PANTHER" id="PTHR43811:SF19">
    <property type="entry name" value="39 KDA FK506-BINDING NUCLEAR PROTEIN"/>
    <property type="match status" value="1"/>
</dbReference>
<protein>
    <recommendedName>
        <fullName evidence="3 6">peptidylprolyl isomerase</fullName>
        <ecNumber evidence="3 6">5.2.1.8</ecNumber>
    </recommendedName>
</protein>
<dbReference type="GO" id="GO:0003755">
    <property type="term" value="F:peptidyl-prolyl cis-trans isomerase activity"/>
    <property type="evidence" value="ECO:0007669"/>
    <property type="project" value="UniProtKB-EC"/>
</dbReference>
<evidence type="ECO:0000259" key="9">
    <source>
        <dbReference type="PROSITE" id="PS50059"/>
    </source>
</evidence>
<dbReference type="PANTHER" id="PTHR43811">
    <property type="entry name" value="FKBP-TYPE PEPTIDYL-PROLYL CIS-TRANS ISOMERASE FKPA"/>
    <property type="match status" value="1"/>
</dbReference>
<keyword evidence="8" id="KW-0732">Signal</keyword>
<feature type="signal peptide" evidence="8">
    <location>
        <begin position="1"/>
        <end position="24"/>
    </location>
</feature>
<name>A0ABT7S5J7_9CELL</name>
<dbReference type="Pfam" id="PF00254">
    <property type="entry name" value="FKBP_C"/>
    <property type="match status" value="1"/>
</dbReference>
<dbReference type="InterPro" id="IPR046357">
    <property type="entry name" value="PPIase_dom_sf"/>
</dbReference>
<comment type="similarity">
    <text evidence="2">Belongs to the FKBP-type PPIase family.</text>
</comment>
<dbReference type="EMBL" id="JAUCGR010000001">
    <property type="protein sequence ID" value="MDM7830254.1"/>
    <property type="molecule type" value="Genomic_DNA"/>
</dbReference>
<evidence type="ECO:0000256" key="8">
    <source>
        <dbReference type="SAM" id="SignalP"/>
    </source>
</evidence>
<dbReference type="PROSITE" id="PS50059">
    <property type="entry name" value="FKBP_PPIASE"/>
    <property type="match status" value="1"/>
</dbReference>
<dbReference type="Proteomes" id="UP001321453">
    <property type="component" value="Unassembled WGS sequence"/>
</dbReference>
<feature type="region of interest" description="Disordered" evidence="7">
    <location>
        <begin position="29"/>
        <end position="55"/>
    </location>
</feature>
<evidence type="ECO:0000256" key="7">
    <source>
        <dbReference type="SAM" id="MobiDB-lite"/>
    </source>
</evidence>
<evidence type="ECO:0000256" key="3">
    <source>
        <dbReference type="ARBA" id="ARBA00013194"/>
    </source>
</evidence>
<evidence type="ECO:0000256" key="2">
    <source>
        <dbReference type="ARBA" id="ARBA00006577"/>
    </source>
</evidence>
<dbReference type="RefSeq" id="WP_289445076.1">
    <property type="nucleotide sequence ID" value="NZ_JAUCGR010000001.1"/>
</dbReference>
<accession>A0ABT7S5J7</accession>
<dbReference type="PROSITE" id="PS51257">
    <property type="entry name" value="PROKAR_LIPOPROTEIN"/>
    <property type="match status" value="1"/>
</dbReference>
<proteinExistence type="inferred from homology"/>
<dbReference type="SUPFAM" id="SSF54534">
    <property type="entry name" value="FKBP-like"/>
    <property type="match status" value="2"/>
</dbReference>
<gene>
    <name evidence="10" type="ORF">QRT05_02820</name>
</gene>
<evidence type="ECO:0000313" key="11">
    <source>
        <dbReference type="Proteomes" id="UP001321453"/>
    </source>
</evidence>
<evidence type="ECO:0000313" key="10">
    <source>
        <dbReference type="EMBL" id="MDM7830254.1"/>
    </source>
</evidence>
<dbReference type="InterPro" id="IPR001179">
    <property type="entry name" value="PPIase_FKBP_dom"/>
</dbReference>
<dbReference type="EC" id="5.2.1.8" evidence="3 6"/>
<sequence>MRRTTRARGLAAGALALTLAATLAACGTDSGDDNAASKPSASASSPAPTTTAAPTASAADVALVRQIKVVGEAGKEPKVTLPKTPFAVGGIVVNLLEDGTGAAIKDGQQLSMQIAVISGDDGKVLQSSYTSSPQLFTAGATQIPDLDKALEGTHVGSRLILAAPSNPQATAAPSTQVFAIEVIDAKDIPTRAEGTAVAPKDGLPVVTLDGSGKPAITASKADKPTTLVAQPLIKGKGEKVKAGQTVTVKYSGWTWDGKPFDSSWERDPSTFDVTNIGQAQVIAGWNEGLVGQTVGSQVLLVVPPDKGYGDSANGEIPASSTLVFVVDILSAT</sequence>
<keyword evidence="11" id="KW-1185">Reference proteome</keyword>
<evidence type="ECO:0000256" key="5">
    <source>
        <dbReference type="ARBA" id="ARBA00023235"/>
    </source>
</evidence>
<reference evidence="10 11" key="1">
    <citation type="submission" date="2023-06" db="EMBL/GenBank/DDBJ databases">
        <title>Cellulomonas sp. MW9 Whole genome sequence.</title>
        <authorList>
            <person name="Park S."/>
        </authorList>
    </citation>
    <scope>NUCLEOTIDE SEQUENCE [LARGE SCALE GENOMIC DNA]</scope>
    <source>
        <strain evidence="10 11">MW9</strain>
    </source>
</reference>